<name>A0A917JZT2_9GAMM</name>
<evidence type="ECO:0000313" key="2">
    <source>
        <dbReference type="Proteomes" id="UP000630149"/>
    </source>
</evidence>
<reference evidence="1" key="2">
    <citation type="submission" date="2020-09" db="EMBL/GenBank/DDBJ databases">
        <authorList>
            <person name="Sun Q."/>
            <person name="Ohkuma M."/>
        </authorList>
    </citation>
    <scope>NUCLEOTIDE SEQUENCE</scope>
    <source>
        <strain evidence="1">JCM 13919</strain>
    </source>
</reference>
<dbReference type="AlphaFoldDB" id="A0A917JZT2"/>
<organism evidence="1 2">
    <name type="scientific">Legionella impletisoli</name>
    <dbReference type="NCBI Taxonomy" id="343510"/>
    <lineage>
        <taxon>Bacteria</taxon>
        <taxon>Pseudomonadati</taxon>
        <taxon>Pseudomonadota</taxon>
        <taxon>Gammaproteobacteria</taxon>
        <taxon>Legionellales</taxon>
        <taxon>Legionellaceae</taxon>
        <taxon>Legionella</taxon>
    </lineage>
</organism>
<evidence type="ECO:0000313" key="1">
    <source>
        <dbReference type="EMBL" id="GGI92415.1"/>
    </source>
</evidence>
<comment type="caution">
    <text evidence="1">The sequence shown here is derived from an EMBL/GenBank/DDBJ whole genome shotgun (WGS) entry which is preliminary data.</text>
</comment>
<gene>
    <name evidence="1" type="ORF">GCM10007966_21320</name>
</gene>
<accession>A0A917JZT2</accession>
<sequence length="56" mass="6496">MEFNRVCWAFQPSLGLLETLAKLRDKGILVEAEFSSKKNEILNEKNETLPQQLNLF</sequence>
<keyword evidence="2" id="KW-1185">Reference proteome</keyword>
<dbReference type="EMBL" id="BMOB01000013">
    <property type="protein sequence ID" value="GGI92415.1"/>
    <property type="molecule type" value="Genomic_DNA"/>
</dbReference>
<reference evidence="1" key="1">
    <citation type="journal article" date="2014" name="Int. J. Syst. Evol. Microbiol.">
        <title>Complete genome sequence of Corynebacterium casei LMG S-19264T (=DSM 44701T), isolated from a smear-ripened cheese.</title>
        <authorList>
            <consortium name="US DOE Joint Genome Institute (JGI-PGF)"/>
            <person name="Walter F."/>
            <person name="Albersmeier A."/>
            <person name="Kalinowski J."/>
            <person name="Ruckert C."/>
        </authorList>
    </citation>
    <scope>NUCLEOTIDE SEQUENCE</scope>
    <source>
        <strain evidence="1">JCM 13919</strain>
    </source>
</reference>
<proteinExistence type="predicted"/>
<dbReference type="Proteomes" id="UP000630149">
    <property type="component" value="Unassembled WGS sequence"/>
</dbReference>
<protein>
    <submittedName>
        <fullName evidence="1">Uncharacterized protein</fullName>
    </submittedName>
</protein>